<sequence length="137" mass="15092">MSLLCRLSETISPIGVSPNRFLWEKVGETKIKLEEPIRTNNVVDLVNDKGRSIGDLYVVMVREAAIRKGHQKGMLSTVRKYASVVRDPAATLELMEHIFGIRDDTGDDGSEGDEDSDAGGEDDEDSEDTGDGDDYDE</sequence>
<dbReference type="EMBL" id="CM042010">
    <property type="protein sequence ID" value="KAI3779120.1"/>
    <property type="molecule type" value="Genomic_DNA"/>
</dbReference>
<evidence type="ECO:0000313" key="1">
    <source>
        <dbReference type="EMBL" id="KAI3779120.1"/>
    </source>
</evidence>
<organism evidence="1 2">
    <name type="scientific">Cichorium intybus</name>
    <name type="common">Chicory</name>
    <dbReference type="NCBI Taxonomy" id="13427"/>
    <lineage>
        <taxon>Eukaryota</taxon>
        <taxon>Viridiplantae</taxon>
        <taxon>Streptophyta</taxon>
        <taxon>Embryophyta</taxon>
        <taxon>Tracheophyta</taxon>
        <taxon>Spermatophyta</taxon>
        <taxon>Magnoliopsida</taxon>
        <taxon>eudicotyledons</taxon>
        <taxon>Gunneridae</taxon>
        <taxon>Pentapetalae</taxon>
        <taxon>asterids</taxon>
        <taxon>campanulids</taxon>
        <taxon>Asterales</taxon>
        <taxon>Asteraceae</taxon>
        <taxon>Cichorioideae</taxon>
        <taxon>Cichorieae</taxon>
        <taxon>Cichoriinae</taxon>
        <taxon>Cichorium</taxon>
    </lineage>
</organism>
<reference evidence="1 2" key="2">
    <citation type="journal article" date="2022" name="Mol. Ecol. Resour.">
        <title>The genomes of chicory, endive, great burdock and yacon provide insights into Asteraceae paleo-polyploidization history and plant inulin production.</title>
        <authorList>
            <person name="Fan W."/>
            <person name="Wang S."/>
            <person name="Wang H."/>
            <person name="Wang A."/>
            <person name="Jiang F."/>
            <person name="Liu H."/>
            <person name="Zhao H."/>
            <person name="Xu D."/>
            <person name="Zhang Y."/>
        </authorList>
    </citation>
    <scope>NUCLEOTIDE SEQUENCE [LARGE SCALE GENOMIC DNA]</scope>
    <source>
        <strain evidence="2">cv. Punajuju</strain>
        <tissue evidence="1">Leaves</tissue>
    </source>
</reference>
<dbReference type="Proteomes" id="UP001055811">
    <property type="component" value="Linkage Group LG02"/>
</dbReference>
<proteinExistence type="predicted"/>
<keyword evidence="2" id="KW-1185">Reference proteome</keyword>
<reference evidence="2" key="1">
    <citation type="journal article" date="2022" name="Mol. Ecol. Resour.">
        <title>The genomes of chicory, endive, great burdock and yacon provide insights into Asteraceae palaeo-polyploidization history and plant inulin production.</title>
        <authorList>
            <person name="Fan W."/>
            <person name="Wang S."/>
            <person name="Wang H."/>
            <person name="Wang A."/>
            <person name="Jiang F."/>
            <person name="Liu H."/>
            <person name="Zhao H."/>
            <person name="Xu D."/>
            <person name="Zhang Y."/>
        </authorList>
    </citation>
    <scope>NUCLEOTIDE SEQUENCE [LARGE SCALE GENOMIC DNA]</scope>
    <source>
        <strain evidence="2">cv. Punajuju</strain>
    </source>
</reference>
<comment type="caution">
    <text evidence="1">The sequence shown here is derived from an EMBL/GenBank/DDBJ whole genome shotgun (WGS) entry which is preliminary data.</text>
</comment>
<accession>A0ACB9G7U0</accession>
<protein>
    <submittedName>
        <fullName evidence="1">Uncharacterized protein</fullName>
    </submittedName>
</protein>
<name>A0ACB9G7U0_CICIN</name>
<evidence type="ECO:0000313" key="2">
    <source>
        <dbReference type="Proteomes" id="UP001055811"/>
    </source>
</evidence>
<gene>
    <name evidence="1" type="ORF">L2E82_08647</name>
</gene>